<organism evidence="10 11">
    <name type="scientific">Glutinoglossum americanum</name>
    <dbReference type="NCBI Taxonomy" id="1670608"/>
    <lineage>
        <taxon>Eukaryota</taxon>
        <taxon>Fungi</taxon>
        <taxon>Dikarya</taxon>
        <taxon>Ascomycota</taxon>
        <taxon>Pezizomycotina</taxon>
        <taxon>Geoglossomycetes</taxon>
        <taxon>Geoglossales</taxon>
        <taxon>Geoglossaceae</taxon>
        <taxon>Glutinoglossum</taxon>
    </lineage>
</organism>
<comment type="subunit">
    <text evidence="2">Monomer.</text>
</comment>
<dbReference type="PANTHER" id="PTHR13035:SF0">
    <property type="entry name" value="PROTEIN N-TERMINAL GLUTAMINE AMIDOHYDROLASE"/>
    <property type="match status" value="1"/>
</dbReference>
<dbReference type="InterPro" id="IPR039733">
    <property type="entry name" value="NTAQ1"/>
</dbReference>
<dbReference type="Pfam" id="PF09764">
    <property type="entry name" value="Nt_Gln_amidase"/>
    <property type="match status" value="1"/>
</dbReference>
<reference evidence="10" key="1">
    <citation type="submission" date="2021-03" db="EMBL/GenBank/DDBJ databases">
        <title>Comparative genomics and phylogenomic investigation of the class Geoglossomycetes provide insights into ecological specialization and systematics.</title>
        <authorList>
            <person name="Melie T."/>
            <person name="Pirro S."/>
            <person name="Miller A.N."/>
            <person name="Quandt A."/>
        </authorList>
    </citation>
    <scope>NUCLEOTIDE SEQUENCE</scope>
    <source>
        <strain evidence="10">GBOQ0MN5Z8</strain>
    </source>
</reference>
<evidence type="ECO:0000259" key="9">
    <source>
        <dbReference type="Pfam" id="PF09764"/>
    </source>
</evidence>
<dbReference type="InterPro" id="IPR037132">
    <property type="entry name" value="N_Gln_amidohydro_ab_roll_sf"/>
</dbReference>
<keyword evidence="11" id="KW-1185">Reference proteome</keyword>
<dbReference type="Proteomes" id="UP000698800">
    <property type="component" value="Unassembled WGS sequence"/>
</dbReference>
<comment type="caution">
    <text evidence="10">The sequence shown here is derived from an EMBL/GenBank/DDBJ whole genome shotgun (WGS) entry which is preliminary data.</text>
</comment>
<dbReference type="GO" id="GO:0005634">
    <property type="term" value="C:nucleus"/>
    <property type="evidence" value="ECO:0007669"/>
    <property type="project" value="TreeGrafter"/>
</dbReference>
<evidence type="ECO:0000256" key="3">
    <source>
        <dbReference type="ARBA" id="ARBA00012718"/>
    </source>
</evidence>
<dbReference type="EC" id="3.5.1.122" evidence="3"/>
<dbReference type="EMBL" id="JAGHQL010000010">
    <property type="protein sequence ID" value="KAH0545054.1"/>
    <property type="molecule type" value="Genomic_DNA"/>
</dbReference>
<comment type="catalytic activity">
    <reaction evidence="7">
        <text>N-terminal L-glutaminyl-[protein] + H2O = N-terminal L-glutamyl-[protein] + NH4(+)</text>
        <dbReference type="Rhea" id="RHEA:50680"/>
        <dbReference type="Rhea" id="RHEA-COMP:12668"/>
        <dbReference type="Rhea" id="RHEA-COMP:12777"/>
        <dbReference type="ChEBI" id="CHEBI:15377"/>
        <dbReference type="ChEBI" id="CHEBI:28938"/>
        <dbReference type="ChEBI" id="CHEBI:64721"/>
        <dbReference type="ChEBI" id="CHEBI:64722"/>
        <dbReference type="EC" id="3.5.1.122"/>
    </reaction>
</comment>
<evidence type="ECO:0000256" key="8">
    <source>
        <dbReference type="SAM" id="MobiDB-lite"/>
    </source>
</evidence>
<evidence type="ECO:0000256" key="4">
    <source>
        <dbReference type="ARBA" id="ARBA00021247"/>
    </source>
</evidence>
<name>A0A9P8L5U1_9PEZI</name>
<protein>
    <recommendedName>
        <fullName evidence="4">Protein N-terminal glutamine amidohydrolase</fullName>
        <ecNumber evidence="3">3.5.1.122</ecNumber>
    </recommendedName>
    <alternativeName>
        <fullName evidence="6">Protein NH2-terminal glutamine deamidase</fullName>
    </alternativeName>
</protein>
<proteinExistence type="inferred from homology"/>
<evidence type="ECO:0000256" key="1">
    <source>
        <dbReference type="ARBA" id="ARBA00008985"/>
    </source>
</evidence>
<evidence type="ECO:0000256" key="5">
    <source>
        <dbReference type="ARBA" id="ARBA00022801"/>
    </source>
</evidence>
<dbReference type="GO" id="GO:0005829">
    <property type="term" value="C:cytosol"/>
    <property type="evidence" value="ECO:0007669"/>
    <property type="project" value="TreeGrafter"/>
</dbReference>
<dbReference type="OrthoDB" id="5429235at2759"/>
<feature type="region of interest" description="Disordered" evidence="8">
    <location>
        <begin position="418"/>
        <end position="448"/>
    </location>
</feature>
<dbReference type="PANTHER" id="PTHR13035">
    <property type="entry name" value="PROTEIN N-TERMINAL GLUTAMINE AMIDOHYDROLASE"/>
    <property type="match status" value="1"/>
</dbReference>
<dbReference type="GO" id="GO:0008418">
    <property type="term" value="F:protein-N-terminal asparagine amidohydrolase activity"/>
    <property type="evidence" value="ECO:0007669"/>
    <property type="project" value="InterPro"/>
</dbReference>
<evidence type="ECO:0000256" key="2">
    <source>
        <dbReference type="ARBA" id="ARBA00011245"/>
    </source>
</evidence>
<dbReference type="InterPro" id="IPR023128">
    <property type="entry name" value="Prot_N_Gln_amidohydro_ab_roll"/>
</dbReference>
<dbReference type="GO" id="GO:0070773">
    <property type="term" value="F:protein-N-terminal glutamine amidohydrolase activity"/>
    <property type="evidence" value="ECO:0007669"/>
    <property type="project" value="UniProtKB-EC"/>
</dbReference>
<dbReference type="Gene3D" id="3.10.620.10">
    <property type="entry name" value="Protein N-terminal glutamine amidohydrolase, alpha beta roll"/>
    <property type="match status" value="1"/>
</dbReference>
<gene>
    <name evidence="10" type="ORF">FGG08_000825</name>
</gene>
<feature type="domain" description="Protein N-terminal glutamine amidohydrolase alpha beta roll" evidence="9">
    <location>
        <begin position="13"/>
        <end position="217"/>
    </location>
</feature>
<sequence length="448" mass="51627">MEEFVTKVEPLYYTRNYCEENIYRLIRDCLSTQQAVNSTVVFISGKTTDYVPFFCQRSASDRNAPVYWDYHVILVSRICNGPQPFVVVFDLDSALAETRGSAIPFAIYVAMTFYNAGSDPMARSLSTYRIREAPRSFRVIPGMEYLRNFSSDRSHMRKGDAQRMDEEWISPPPPYPPIINEDGLTNTFARYRDFTSRDCELLPIYGRIVDQATFLRKFDMPCVEELVSHPTLGQLPDAGDQGKFKRRRWPPVIDPNAGLQDLQNITRIRSDGQYIVLVCTDCKADRFSNLAHFNEHCRTAHGKEYEDDDERDMACGRVVEKDSSDWNSAEDQQKSQDSPVAFKTIEDLQNIIRLRSDGQYVALVCATCETDLFYDMDDFNHHCRTVHGKKFKDDHEREWTCGRVIDRDVRYWDATEDQESPDAPCIKTSSFASALPGGRSSLKRMKHE</sequence>
<evidence type="ECO:0000256" key="6">
    <source>
        <dbReference type="ARBA" id="ARBA00029677"/>
    </source>
</evidence>
<comment type="similarity">
    <text evidence="1">Belongs to the NTAQ1 family.</text>
</comment>
<dbReference type="AlphaFoldDB" id="A0A9P8L5U1"/>
<evidence type="ECO:0000313" key="11">
    <source>
        <dbReference type="Proteomes" id="UP000698800"/>
    </source>
</evidence>
<evidence type="ECO:0000313" key="10">
    <source>
        <dbReference type="EMBL" id="KAH0545054.1"/>
    </source>
</evidence>
<accession>A0A9P8L5U1</accession>
<evidence type="ECO:0000256" key="7">
    <source>
        <dbReference type="ARBA" id="ARBA00048768"/>
    </source>
</evidence>
<keyword evidence="5" id="KW-0378">Hydrolase</keyword>